<dbReference type="GO" id="GO:0000184">
    <property type="term" value="P:nuclear-transcribed mRNA catabolic process, nonsense-mediated decay"/>
    <property type="evidence" value="ECO:0007669"/>
    <property type="project" value="UniProtKB-KW"/>
</dbReference>
<dbReference type="AlphaFoldDB" id="A0A8J4F4F8"/>
<feature type="compositionally biased region" description="Polar residues" evidence="5">
    <location>
        <begin position="132"/>
        <end position="142"/>
    </location>
</feature>
<accession>A0A8J4F4F8</accession>
<feature type="region of interest" description="Disordered" evidence="5">
    <location>
        <begin position="239"/>
        <end position="290"/>
    </location>
</feature>
<comment type="caution">
    <text evidence="7">The sequence shown here is derived from an EMBL/GenBank/DDBJ whole genome shotgun (WGS) entry which is preliminary data.</text>
</comment>
<dbReference type="GO" id="GO:0005730">
    <property type="term" value="C:nucleolus"/>
    <property type="evidence" value="ECO:0007669"/>
    <property type="project" value="TreeGrafter"/>
</dbReference>
<evidence type="ECO:0000256" key="5">
    <source>
        <dbReference type="SAM" id="MobiDB-lite"/>
    </source>
</evidence>
<name>A0A8J4F4F8_9CHLO</name>
<keyword evidence="4" id="KW-0539">Nucleus</keyword>
<dbReference type="InterPro" id="IPR039722">
    <property type="entry name" value="Upf3"/>
</dbReference>
<dbReference type="Proteomes" id="UP000747399">
    <property type="component" value="Unassembled WGS sequence"/>
</dbReference>
<feature type="region of interest" description="Disordered" evidence="5">
    <location>
        <begin position="305"/>
        <end position="389"/>
    </location>
</feature>
<dbReference type="EMBL" id="BNCO01000036">
    <property type="protein sequence ID" value="GIL59720.1"/>
    <property type="molecule type" value="Genomic_DNA"/>
</dbReference>
<dbReference type="PANTHER" id="PTHR13112:SF0">
    <property type="entry name" value="FI21285P1"/>
    <property type="match status" value="1"/>
</dbReference>
<protein>
    <recommendedName>
        <fullName evidence="6">UPF3 domain-containing protein</fullName>
    </recommendedName>
</protein>
<dbReference type="Pfam" id="PF03467">
    <property type="entry name" value="Smg4_UPF3"/>
    <property type="match status" value="1"/>
</dbReference>
<feature type="region of interest" description="Disordered" evidence="5">
    <location>
        <begin position="402"/>
        <end position="528"/>
    </location>
</feature>
<feature type="compositionally biased region" description="Low complexity" evidence="5">
    <location>
        <begin position="438"/>
        <end position="460"/>
    </location>
</feature>
<evidence type="ECO:0000256" key="2">
    <source>
        <dbReference type="ARBA" id="ARBA00005991"/>
    </source>
</evidence>
<evidence type="ECO:0000256" key="4">
    <source>
        <dbReference type="ARBA" id="ARBA00023242"/>
    </source>
</evidence>
<dbReference type="InterPro" id="IPR005120">
    <property type="entry name" value="UPF3_dom"/>
</dbReference>
<feature type="compositionally biased region" description="Polar residues" evidence="5">
    <location>
        <begin position="359"/>
        <end position="370"/>
    </location>
</feature>
<dbReference type="GO" id="GO:0005737">
    <property type="term" value="C:cytoplasm"/>
    <property type="evidence" value="ECO:0007669"/>
    <property type="project" value="TreeGrafter"/>
</dbReference>
<feature type="compositionally biased region" description="Polar residues" evidence="5">
    <location>
        <begin position="405"/>
        <end position="425"/>
    </location>
</feature>
<dbReference type="GO" id="GO:0003729">
    <property type="term" value="F:mRNA binding"/>
    <property type="evidence" value="ECO:0007669"/>
    <property type="project" value="TreeGrafter"/>
</dbReference>
<sequence length="614" mass="62226">MITARPKTKVVIRNLPPGMTEETFKSVLDNLTGGHYTWLSYFPGKVSLKRVIFSRAYVSFSTTEDVFDFKQRFDGHVFIGQKGHQYRCSVEYAPLQKVPVPEEKPHLLEGTIEKDAEYLAFLDAYESGQPFPSTAAPSTGSAQMPAAAASSNTDGGEGKVVMSRLMEFLVRKYTEGGNRLGGMRAATKAKQSKQDLIQQIQVSAQEARGTSGMKAAKVAAAVAIGATAKAAITAGAPADTTVAPKVSRRERDRSAKGAPAEAVNPKQAEKKSAASRGATGKSARSSAVEGTVEAAAPAITLLTRAAAPKGQGKEPAAEELSGGSGRSDARSSQQAGSRVCGTEAESGAAPTQEGGKARNSVTGRGATVQQGAARGAGAHEETPLVVRPVAISTPRLLLIKGGEARQTQAVSSSGHPGPAQSTSAAPGTAVATAKKSAQEQQGARQQQQQQQQSQARGSKQPSTSTQQRQEDTNGAGRGAATSVATQHVKPSKAQASASAAANRSSSKASTTSSTAAITTAAGSKGTAEAPALTTAIASAGSVPAPTDAPAADDGLAATALAAVTAALTGGTARPSGKKVRAGFQMYVPGSLRGRPPGGTVAIGGGPEGGSSATG</sequence>
<keyword evidence="8" id="KW-1185">Reference proteome</keyword>
<feature type="domain" description="UPF3" evidence="6">
    <location>
        <begin position="7"/>
        <end position="171"/>
    </location>
</feature>
<feature type="compositionally biased region" description="Low complexity" evidence="5">
    <location>
        <begin position="491"/>
        <end position="527"/>
    </location>
</feature>
<dbReference type="InterPro" id="IPR012677">
    <property type="entry name" value="Nucleotide-bd_a/b_plait_sf"/>
</dbReference>
<dbReference type="CDD" id="cd12455">
    <property type="entry name" value="RRM_like_Smg4_UPF3"/>
    <property type="match status" value="1"/>
</dbReference>
<evidence type="ECO:0000256" key="3">
    <source>
        <dbReference type="ARBA" id="ARBA00023161"/>
    </source>
</evidence>
<evidence type="ECO:0000313" key="7">
    <source>
        <dbReference type="EMBL" id="GIL59720.1"/>
    </source>
</evidence>
<reference evidence="7" key="1">
    <citation type="journal article" date="2021" name="Proc. Natl. Acad. Sci. U.S.A.">
        <title>Three genomes in the algal genus Volvox reveal the fate of a haploid sex-determining region after a transition to homothallism.</title>
        <authorList>
            <person name="Yamamoto K."/>
            <person name="Hamaji T."/>
            <person name="Kawai-Toyooka H."/>
            <person name="Matsuzaki R."/>
            <person name="Takahashi F."/>
            <person name="Nishimura Y."/>
            <person name="Kawachi M."/>
            <person name="Noguchi H."/>
            <person name="Minakuchi Y."/>
            <person name="Umen J.G."/>
            <person name="Toyoda A."/>
            <person name="Nozaki H."/>
        </authorList>
    </citation>
    <scope>NUCLEOTIDE SEQUENCE</scope>
    <source>
        <strain evidence="7">NIES-3780</strain>
    </source>
</reference>
<dbReference type="GO" id="GO:0045727">
    <property type="term" value="P:positive regulation of translation"/>
    <property type="evidence" value="ECO:0007669"/>
    <property type="project" value="TreeGrafter"/>
</dbReference>
<feature type="region of interest" description="Disordered" evidence="5">
    <location>
        <begin position="588"/>
        <end position="614"/>
    </location>
</feature>
<organism evidence="7 8">
    <name type="scientific">Volvox africanus</name>
    <dbReference type="NCBI Taxonomy" id="51714"/>
    <lineage>
        <taxon>Eukaryota</taxon>
        <taxon>Viridiplantae</taxon>
        <taxon>Chlorophyta</taxon>
        <taxon>core chlorophytes</taxon>
        <taxon>Chlorophyceae</taxon>
        <taxon>CS clade</taxon>
        <taxon>Chlamydomonadales</taxon>
        <taxon>Volvocaceae</taxon>
        <taxon>Volvox</taxon>
    </lineage>
</organism>
<gene>
    <name evidence="7" type="ORF">Vafri_14444</name>
</gene>
<dbReference type="PANTHER" id="PTHR13112">
    <property type="entry name" value="UPF3 REGULATOR OF NONSENSE TRANSCRIPTS-LIKE PROTEIN"/>
    <property type="match status" value="1"/>
</dbReference>
<evidence type="ECO:0000256" key="1">
    <source>
        <dbReference type="ARBA" id="ARBA00004123"/>
    </source>
</evidence>
<evidence type="ECO:0000313" key="8">
    <source>
        <dbReference type="Proteomes" id="UP000747399"/>
    </source>
</evidence>
<evidence type="ECO:0000259" key="6">
    <source>
        <dbReference type="Pfam" id="PF03467"/>
    </source>
</evidence>
<keyword evidence="3" id="KW-0866">Nonsense-mediated mRNA decay</keyword>
<comment type="subcellular location">
    <subcellularLocation>
        <location evidence="1">Nucleus</location>
    </subcellularLocation>
</comment>
<dbReference type="InterPro" id="IPR035979">
    <property type="entry name" value="RBD_domain_sf"/>
</dbReference>
<comment type="similarity">
    <text evidence="2">Belongs to the RENT3 family.</text>
</comment>
<dbReference type="Gene3D" id="3.30.70.330">
    <property type="match status" value="1"/>
</dbReference>
<proteinExistence type="inferred from homology"/>
<dbReference type="SUPFAM" id="SSF54928">
    <property type="entry name" value="RNA-binding domain, RBD"/>
    <property type="match status" value="1"/>
</dbReference>
<feature type="region of interest" description="Disordered" evidence="5">
    <location>
        <begin position="132"/>
        <end position="156"/>
    </location>
</feature>